<dbReference type="EMBL" id="NMUH01001944">
    <property type="protein sequence ID" value="MQL96665.1"/>
    <property type="molecule type" value="Genomic_DNA"/>
</dbReference>
<evidence type="ECO:0000256" key="4">
    <source>
        <dbReference type="ARBA" id="ARBA00022741"/>
    </source>
</evidence>
<evidence type="ECO:0000256" key="3">
    <source>
        <dbReference type="ARBA" id="ARBA00022679"/>
    </source>
</evidence>
<dbReference type="OrthoDB" id="1932208at2759"/>
<dbReference type="InterPro" id="IPR050235">
    <property type="entry name" value="CK1_Ser-Thr_kinase"/>
</dbReference>
<keyword evidence="11" id="KW-1185">Reference proteome</keyword>
<dbReference type="GO" id="GO:0004674">
    <property type="term" value="F:protein serine/threonine kinase activity"/>
    <property type="evidence" value="ECO:0007669"/>
    <property type="project" value="UniProtKB-KW"/>
</dbReference>
<evidence type="ECO:0000313" key="10">
    <source>
        <dbReference type="EMBL" id="MQL96665.1"/>
    </source>
</evidence>
<dbReference type="Gene3D" id="1.10.510.10">
    <property type="entry name" value="Transferase(Phosphotransferase) domain 1"/>
    <property type="match status" value="1"/>
</dbReference>
<protein>
    <recommendedName>
        <fullName evidence="2">non-specific serine/threonine protein kinase</fullName>
        <ecNumber evidence="2">2.7.11.1</ecNumber>
    </recommendedName>
</protein>
<dbReference type="InterPro" id="IPR017441">
    <property type="entry name" value="Protein_kinase_ATP_BS"/>
</dbReference>
<evidence type="ECO:0000256" key="1">
    <source>
        <dbReference type="ARBA" id="ARBA00005926"/>
    </source>
</evidence>
<dbReference type="SUPFAM" id="SSF56112">
    <property type="entry name" value="Protein kinase-like (PK-like)"/>
    <property type="match status" value="1"/>
</dbReference>
<feature type="binding site" evidence="7">
    <location>
        <position position="74"/>
    </location>
    <ligand>
        <name>ATP</name>
        <dbReference type="ChEBI" id="CHEBI:30616"/>
    </ligand>
</feature>
<dbReference type="Proteomes" id="UP000652761">
    <property type="component" value="Unassembled WGS sequence"/>
</dbReference>
<keyword evidence="8" id="KW-0723">Serine/threonine-protein kinase</keyword>
<proteinExistence type="inferred from homology"/>
<dbReference type="Gene3D" id="3.30.200.20">
    <property type="entry name" value="Phosphorylase Kinase, domain 1"/>
    <property type="match status" value="1"/>
</dbReference>
<dbReference type="InterPro" id="IPR040976">
    <property type="entry name" value="Pkinase_fungal"/>
</dbReference>
<dbReference type="PANTHER" id="PTHR11909">
    <property type="entry name" value="CASEIN KINASE-RELATED"/>
    <property type="match status" value="1"/>
</dbReference>
<dbReference type="InterPro" id="IPR000719">
    <property type="entry name" value="Prot_kinase_dom"/>
</dbReference>
<evidence type="ECO:0000256" key="2">
    <source>
        <dbReference type="ARBA" id="ARBA00012513"/>
    </source>
</evidence>
<evidence type="ECO:0000259" key="9">
    <source>
        <dbReference type="PROSITE" id="PS50011"/>
    </source>
</evidence>
<dbReference type="PROSITE" id="PS00107">
    <property type="entry name" value="PROTEIN_KINASE_ATP"/>
    <property type="match status" value="1"/>
</dbReference>
<name>A0A843VL33_COLES</name>
<keyword evidence="3" id="KW-0808">Transferase</keyword>
<dbReference type="InterPro" id="IPR008271">
    <property type="entry name" value="Ser/Thr_kinase_AS"/>
</dbReference>
<evidence type="ECO:0000313" key="11">
    <source>
        <dbReference type="Proteomes" id="UP000652761"/>
    </source>
</evidence>
<gene>
    <name evidence="10" type="ORF">Taro_029346</name>
</gene>
<dbReference type="PROSITE" id="PS50011">
    <property type="entry name" value="PROTEIN_KINASE_DOM"/>
    <property type="match status" value="1"/>
</dbReference>
<evidence type="ECO:0000256" key="7">
    <source>
        <dbReference type="PROSITE-ProRule" id="PRU10141"/>
    </source>
</evidence>
<comment type="caution">
    <text evidence="10">The sequence shown here is derived from an EMBL/GenBank/DDBJ whole genome shotgun (WGS) entry which is preliminary data.</text>
</comment>
<dbReference type="InterPro" id="IPR011009">
    <property type="entry name" value="Kinase-like_dom_sf"/>
</dbReference>
<evidence type="ECO:0000256" key="8">
    <source>
        <dbReference type="RuleBase" id="RU000304"/>
    </source>
</evidence>
<dbReference type="PROSITE" id="PS00108">
    <property type="entry name" value="PROTEIN_KINASE_ST"/>
    <property type="match status" value="1"/>
</dbReference>
<keyword evidence="6 7" id="KW-0067">ATP-binding</keyword>
<evidence type="ECO:0000256" key="5">
    <source>
        <dbReference type="ARBA" id="ARBA00022777"/>
    </source>
</evidence>
<dbReference type="EC" id="2.7.11.1" evidence="2"/>
<evidence type="ECO:0000256" key="6">
    <source>
        <dbReference type="ARBA" id="ARBA00022840"/>
    </source>
</evidence>
<keyword evidence="5" id="KW-0418">Kinase</keyword>
<dbReference type="GO" id="GO:0005524">
    <property type="term" value="F:ATP binding"/>
    <property type="evidence" value="ECO:0007669"/>
    <property type="project" value="UniProtKB-UniRule"/>
</dbReference>
<feature type="domain" description="Protein kinase" evidence="9">
    <location>
        <begin position="1"/>
        <end position="193"/>
    </location>
</feature>
<reference evidence="10" key="1">
    <citation type="submission" date="2017-07" db="EMBL/GenBank/DDBJ databases">
        <title>Taro Niue Genome Assembly and Annotation.</title>
        <authorList>
            <person name="Atibalentja N."/>
            <person name="Keating K."/>
            <person name="Fields C.J."/>
        </authorList>
    </citation>
    <scope>NUCLEOTIDE SEQUENCE</scope>
    <source>
        <strain evidence="10">Niue_2</strain>
        <tissue evidence="10">Leaf</tissue>
    </source>
</reference>
<accession>A0A843VL33</accession>
<comment type="similarity">
    <text evidence="1">Belongs to the protein kinase superfamily. CK1 Ser/Thr protein kinase family. Casein kinase I subfamily.</text>
</comment>
<dbReference type="Pfam" id="PF17667">
    <property type="entry name" value="Pkinase_fungal"/>
    <property type="match status" value="1"/>
</dbReference>
<dbReference type="AlphaFoldDB" id="A0A843VL33"/>
<sequence length="193" mass="21747">MAGEQAERVEIVEVVSGDIPQITKAAPQKFKDPPLEVVTDEKNHSYKIREKLGGGGFGVVYVGERTDGSKVAIKFEHMKKQAEGKPDPDPEEWEAYDYVHCDIKPHNLLLGLAGTTGENDLFLVDLGLATKRDDEYDQQPHRFRGTVDYASVHMHLGRTPSRRDDLESLAYTLIVLLRCSLPWREDEQACKNL</sequence>
<organism evidence="10 11">
    <name type="scientific">Colocasia esculenta</name>
    <name type="common">Wild taro</name>
    <name type="synonym">Arum esculentum</name>
    <dbReference type="NCBI Taxonomy" id="4460"/>
    <lineage>
        <taxon>Eukaryota</taxon>
        <taxon>Viridiplantae</taxon>
        <taxon>Streptophyta</taxon>
        <taxon>Embryophyta</taxon>
        <taxon>Tracheophyta</taxon>
        <taxon>Spermatophyta</taxon>
        <taxon>Magnoliopsida</taxon>
        <taxon>Liliopsida</taxon>
        <taxon>Araceae</taxon>
        <taxon>Aroideae</taxon>
        <taxon>Colocasieae</taxon>
        <taxon>Colocasia</taxon>
    </lineage>
</organism>
<keyword evidence="4 7" id="KW-0547">Nucleotide-binding</keyword>